<keyword evidence="14" id="KW-1185">Reference proteome</keyword>
<evidence type="ECO:0000256" key="7">
    <source>
        <dbReference type="ARBA" id="ARBA00023004"/>
    </source>
</evidence>
<dbReference type="InterPro" id="IPR004642">
    <property type="entry name" value="Ser_deHydtase_asu"/>
</dbReference>
<evidence type="ECO:0000256" key="11">
    <source>
        <dbReference type="RuleBase" id="RU366059"/>
    </source>
</evidence>
<name>A0A564SHM5_9FIRM</name>
<dbReference type="GO" id="GO:0006094">
    <property type="term" value="P:gluconeogenesis"/>
    <property type="evidence" value="ECO:0007669"/>
    <property type="project" value="UniProtKB-KW"/>
</dbReference>
<dbReference type="PANTHER" id="PTHR30182">
    <property type="entry name" value="L-SERINE DEHYDRATASE"/>
    <property type="match status" value="1"/>
</dbReference>
<evidence type="ECO:0000256" key="4">
    <source>
        <dbReference type="ARBA" id="ARBA00022432"/>
    </source>
</evidence>
<reference evidence="13 14" key="1">
    <citation type="submission" date="2019-07" db="EMBL/GenBank/DDBJ databases">
        <authorList>
            <person name="Hibberd C M."/>
            <person name="Gehrig L. J."/>
            <person name="Chang H.-W."/>
            <person name="Venkatesh S."/>
        </authorList>
    </citation>
    <scope>NUCLEOTIDE SEQUENCE [LARGE SCALE GENOMIC DNA]</scope>
    <source>
        <strain evidence="13">Ruminococcus_torques_SSTS_Bg7063</strain>
    </source>
</reference>
<evidence type="ECO:0000256" key="2">
    <source>
        <dbReference type="ARBA" id="ARBA00004742"/>
    </source>
</evidence>
<accession>A0A564SHM5</accession>
<dbReference type="InterPro" id="IPR005130">
    <property type="entry name" value="Ser_deHydtase-like_asu"/>
</dbReference>
<dbReference type="AlphaFoldDB" id="A0A564SHM5"/>
<comment type="similarity">
    <text evidence="3 11">Belongs to the iron-sulfur dependent L-serine dehydratase family.</text>
</comment>
<evidence type="ECO:0000256" key="6">
    <source>
        <dbReference type="ARBA" id="ARBA00022723"/>
    </source>
</evidence>
<sequence length="289" mass="30149">MDFKNANELLTLCEEQNISISEVMRNREIITGECPAKEVDQKMARVLEIMKEAARSPIEKPIRSMGGLIGGEAQKLAQHSASGQGLCGELLEKAITYAMATLETNASMGLIVASPTAGSAGIVPGLLLAFQEVYHFSDKEIQQVLFNAGAVGYLAMRNATVAGAVGGCQAEVGVASAMAASAAVELMGGTPKQCLDAASTVLMNMLGLVCDPVGGLVEYPCQNRNAAGVANALIAAEMSLAGISQLIPFDEMLEAMYKVGKRLPVELRETALSGCATTPSACEACHIHA</sequence>
<keyword evidence="4 11" id="KW-0312">Gluconeogenesis</keyword>
<dbReference type="InterPro" id="IPR051318">
    <property type="entry name" value="Fe-S_L-Ser"/>
</dbReference>
<dbReference type="GO" id="GO:0046872">
    <property type="term" value="F:metal ion binding"/>
    <property type="evidence" value="ECO:0007669"/>
    <property type="project" value="UniProtKB-KW"/>
</dbReference>
<dbReference type="RefSeq" id="WP_144366325.1">
    <property type="nucleotide sequence ID" value="NZ_CABHNA010000024.1"/>
</dbReference>
<keyword evidence="9 11" id="KW-0456">Lyase</keyword>
<keyword evidence="5 11" id="KW-0004">4Fe-4S</keyword>
<comment type="pathway">
    <text evidence="2">Carbohydrate biosynthesis; gluconeogenesis.</text>
</comment>
<comment type="cofactor">
    <cofactor evidence="1 11">
        <name>[4Fe-4S] cluster</name>
        <dbReference type="ChEBI" id="CHEBI:49883"/>
    </cofactor>
</comment>
<evidence type="ECO:0000256" key="3">
    <source>
        <dbReference type="ARBA" id="ARBA00008636"/>
    </source>
</evidence>
<dbReference type="Pfam" id="PF03313">
    <property type="entry name" value="SDH_alpha"/>
    <property type="match status" value="1"/>
</dbReference>
<evidence type="ECO:0000256" key="10">
    <source>
        <dbReference type="ARBA" id="ARBA00049406"/>
    </source>
</evidence>
<dbReference type="PANTHER" id="PTHR30182:SF1">
    <property type="entry name" value="L-SERINE DEHYDRATASE 1"/>
    <property type="match status" value="1"/>
</dbReference>
<dbReference type="EMBL" id="CABHNA010000024">
    <property type="protein sequence ID" value="VUW94655.1"/>
    <property type="molecule type" value="Genomic_DNA"/>
</dbReference>
<evidence type="ECO:0000313" key="14">
    <source>
        <dbReference type="Proteomes" id="UP000363661"/>
    </source>
</evidence>
<proteinExistence type="inferred from homology"/>
<feature type="domain" description="Serine dehydratase-like alpha subunit" evidence="12">
    <location>
        <begin position="15"/>
        <end position="276"/>
    </location>
</feature>
<gene>
    <name evidence="13" type="primary">sdhA</name>
    <name evidence="13" type="ORF">RTSSTS7063_00332</name>
</gene>
<protein>
    <recommendedName>
        <fullName evidence="11">L-serine dehydratase</fullName>
        <ecNumber evidence="11">4.3.1.17</ecNumber>
    </recommendedName>
</protein>
<organism evidence="13 14">
    <name type="scientific">[Ruminococcus] torques</name>
    <dbReference type="NCBI Taxonomy" id="33039"/>
    <lineage>
        <taxon>Bacteria</taxon>
        <taxon>Bacillati</taxon>
        <taxon>Bacillota</taxon>
        <taxon>Clostridia</taxon>
        <taxon>Lachnospirales</taxon>
        <taxon>Lachnospiraceae</taxon>
        <taxon>Mediterraneibacter</taxon>
    </lineage>
</organism>
<dbReference type="EC" id="4.3.1.17" evidence="11"/>
<evidence type="ECO:0000256" key="9">
    <source>
        <dbReference type="ARBA" id="ARBA00023239"/>
    </source>
</evidence>
<dbReference type="Proteomes" id="UP000363661">
    <property type="component" value="Unassembled WGS sequence"/>
</dbReference>
<evidence type="ECO:0000256" key="5">
    <source>
        <dbReference type="ARBA" id="ARBA00022485"/>
    </source>
</evidence>
<evidence type="ECO:0000313" key="13">
    <source>
        <dbReference type="EMBL" id="VUW94655.1"/>
    </source>
</evidence>
<dbReference type="NCBIfam" id="TIGR00718">
    <property type="entry name" value="sda_alpha"/>
    <property type="match status" value="1"/>
</dbReference>
<evidence type="ECO:0000259" key="12">
    <source>
        <dbReference type="Pfam" id="PF03313"/>
    </source>
</evidence>
<keyword evidence="7 11" id="KW-0408">Iron</keyword>
<evidence type="ECO:0000256" key="8">
    <source>
        <dbReference type="ARBA" id="ARBA00023014"/>
    </source>
</evidence>
<dbReference type="GO" id="GO:0051539">
    <property type="term" value="F:4 iron, 4 sulfur cluster binding"/>
    <property type="evidence" value="ECO:0007669"/>
    <property type="project" value="UniProtKB-UniRule"/>
</dbReference>
<keyword evidence="6 11" id="KW-0479">Metal-binding</keyword>
<keyword evidence="8 11" id="KW-0411">Iron-sulfur</keyword>
<dbReference type="GO" id="GO:0003941">
    <property type="term" value="F:L-serine ammonia-lyase activity"/>
    <property type="evidence" value="ECO:0007669"/>
    <property type="project" value="UniProtKB-UniRule"/>
</dbReference>
<comment type="catalytic activity">
    <reaction evidence="10 11">
        <text>L-serine = pyruvate + NH4(+)</text>
        <dbReference type="Rhea" id="RHEA:19169"/>
        <dbReference type="ChEBI" id="CHEBI:15361"/>
        <dbReference type="ChEBI" id="CHEBI:28938"/>
        <dbReference type="ChEBI" id="CHEBI:33384"/>
        <dbReference type="EC" id="4.3.1.17"/>
    </reaction>
</comment>
<evidence type="ECO:0000256" key="1">
    <source>
        <dbReference type="ARBA" id="ARBA00001966"/>
    </source>
</evidence>